<organism evidence="1 2">
    <name type="scientific">Staphylococcus epidermidis (strain ATCC 12228 / FDA PCI 1200)</name>
    <dbReference type="NCBI Taxonomy" id="176280"/>
    <lineage>
        <taxon>Bacteria</taxon>
        <taxon>Bacillati</taxon>
        <taxon>Bacillota</taxon>
        <taxon>Bacilli</taxon>
        <taxon>Bacillales</taxon>
        <taxon>Staphylococcaceae</taxon>
        <taxon>Staphylococcus</taxon>
    </lineage>
</organism>
<name>A0A0H2VI80_STAES</name>
<proteinExistence type="predicted"/>
<protein>
    <submittedName>
        <fullName evidence="1">Uncharacterized protein</fullName>
    </submittedName>
</protein>
<dbReference type="EMBL" id="AE015929">
    <property type="protein sequence ID" value="AAO05707.1"/>
    <property type="molecule type" value="Genomic_DNA"/>
</dbReference>
<dbReference type="KEGG" id="sep:SE_2065"/>
<dbReference type="HOGENOM" id="CLU_3258132_0_0_9"/>
<accession>A0A0H2VI80</accession>
<evidence type="ECO:0000313" key="1">
    <source>
        <dbReference type="EMBL" id="AAO05707.1"/>
    </source>
</evidence>
<reference evidence="1 2" key="1">
    <citation type="journal article" date="2003" name="Mol. Microbiol.">
        <title>Genome-based analysis of virulence genes in a non-biofilm-forming Staphylococcus epidermidis strain (ATCC 12228).</title>
        <authorList>
            <person name="Zhang Y.Q."/>
            <person name="Ren S.X."/>
            <person name="Li H.L."/>
            <person name="Wang Y.X."/>
            <person name="Fu G."/>
            <person name="Yang J."/>
            <person name="Qin Z.Q."/>
            <person name="Miao Y.G."/>
            <person name="Wang W.Y."/>
            <person name="Chen R.S."/>
            <person name="Shen Y."/>
            <person name="Chen Z."/>
            <person name="Yuan Z.H."/>
            <person name="Zhao G.P."/>
            <person name="Qu D."/>
            <person name="Danchin A."/>
            <person name="Wen Y.M."/>
        </authorList>
    </citation>
    <scope>NUCLEOTIDE SEQUENCE [LARGE SCALE GENOMIC DNA]</scope>
    <source>
        <strain evidence="2">ATCC 12228 / FDA PCI 1200</strain>
    </source>
</reference>
<dbReference type="Proteomes" id="UP000001411">
    <property type="component" value="Chromosome"/>
</dbReference>
<sequence length="42" mass="4932">MALDYTHLSAILFNHTILKRAPYLYNSTYVANFTVYFFGKII</sequence>
<dbReference type="OrthoDB" id="9863966at2"/>
<dbReference type="AlphaFoldDB" id="A0A0H2VI80"/>
<evidence type="ECO:0000313" key="2">
    <source>
        <dbReference type="Proteomes" id="UP000001411"/>
    </source>
</evidence>
<gene>
    <name evidence="1" type="ordered locus">SE_2065</name>
</gene>